<proteinExistence type="predicted"/>
<dbReference type="EMBL" id="FQXE01000032">
    <property type="protein sequence ID" value="SHI54927.1"/>
    <property type="molecule type" value="Genomic_DNA"/>
</dbReference>
<dbReference type="AlphaFoldDB" id="A0A1M6C1N3"/>
<dbReference type="STRING" id="658167.SAMN04488135_1322"/>
<dbReference type="OrthoDB" id="4485927at2"/>
<accession>A0A1M6C1N3</accession>
<sequence length="226" mass="25214">MIKLTKSPPPKTLVDNGAAWTATLLGKIASGVEPTQAEKTRYRNKDIKAALEMETAGKCAYCESKLKHIHHGDVEHIYPKSLDPSKQFQWDNLTLACEICNQNKSNRDPYIENIIDPYNKRPEEHICFYGAMAFSLGTAEGVSSIHLLDLNRAALVEMRGETIKRIMGIFDTLFRHDLPLAAKRAILEDLERNESGASAQFSAIVQSVILHMKKKLPVDLAEPSAL</sequence>
<name>A0A1M6C1N3_9BURK</name>
<organism evidence="2 3">
    <name type="scientific">Pollutimonas bauzanensis</name>
    <dbReference type="NCBI Taxonomy" id="658167"/>
    <lineage>
        <taxon>Bacteria</taxon>
        <taxon>Pseudomonadati</taxon>
        <taxon>Pseudomonadota</taxon>
        <taxon>Betaproteobacteria</taxon>
        <taxon>Burkholderiales</taxon>
        <taxon>Alcaligenaceae</taxon>
        <taxon>Pollutimonas</taxon>
    </lineage>
</organism>
<evidence type="ECO:0000313" key="3">
    <source>
        <dbReference type="Proteomes" id="UP000184226"/>
    </source>
</evidence>
<gene>
    <name evidence="2" type="ORF">SAMN04488135_1322</name>
</gene>
<dbReference type="InterPro" id="IPR002711">
    <property type="entry name" value="HNH"/>
</dbReference>
<dbReference type="RefSeq" id="WP_073110327.1">
    <property type="nucleotide sequence ID" value="NZ_FQXE01000032.1"/>
</dbReference>
<reference evidence="2 3" key="1">
    <citation type="submission" date="2016-11" db="EMBL/GenBank/DDBJ databases">
        <authorList>
            <person name="Jaros S."/>
            <person name="Januszkiewicz K."/>
            <person name="Wedrychowicz H."/>
        </authorList>
    </citation>
    <scope>NUCLEOTIDE SEQUENCE [LARGE SCALE GENOMIC DNA]</scope>
    <source>
        <strain evidence="2 3">CGMCC 1.10190</strain>
    </source>
</reference>
<evidence type="ECO:0000259" key="1">
    <source>
        <dbReference type="Pfam" id="PF01844"/>
    </source>
</evidence>
<dbReference type="GO" id="GO:0004519">
    <property type="term" value="F:endonuclease activity"/>
    <property type="evidence" value="ECO:0007669"/>
    <property type="project" value="InterPro"/>
</dbReference>
<dbReference type="GO" id="GO:0003676">
    <property type="term" value="F:nucleic acid binding"/>
    <property type="evidence" value="ECO:0007669"/>
    <property type="project" value="InterPro"/>
</dbReference>
<keyword evidence="3" id="KW-1185">Reference proteome</keyword>
<dbReference type="Gene3D" id="1.10.30.50">
    <property type="match status" value="1"/>
</dbReference>
<dbReference type="GO" id="GO:0008270">
    <property type="term" value="F:zinc ion binding"/>
    <property type="evidence" value="ECO:0007669"/>
    <property type="project" value="InterPro"/>
</dbReference>
<dbReference type="Proteomes" id="UP000184226">
    <property type="component" value="Unassembled WGS sequence"/>
</dbReference>
<feature type="domain" description="HNH" evidence="1">
    <location>
        <begin position="59"/>
        <end position="107"/>
    </location>
</feature>
<protein>
    <submittedName>
        <fullName evidence="2">TIGR02646 family protein</fullName>
    </submittedName>
</protein>
<evidence type="ECO:0000313" key="2">
    <source>
        <dbReference type="EMBL" id="SHI54927.1"/>
    </source>
</evidence>
<dbReference type="Pfam" id="PF01844">
    <property type="entry name" value="HNH"/>
    <property type="match status" value="1"/>
</dbReference>